<dbReference type="AlphaFoldDB" id="A0A3G2R3B7"/>
<comment type="similarity">
    <text evidence="1">Belongs to the universal stress protein A family.</text>
</comment>
<evidence type="ECO:0000313" key="4">
    <source>
        <dbReference type="Proteomes" id="UP000280960"/>
    </source>
</evidence>
<proteinExistence type="inferred from homology"/>
<dbReference type="KEGG" id="bacg:D2962_02470"/>
<evidence type="ECO:0000259" key="2">
    <source>
        <dbReference type="Pfam" id="PF00582"/>
    </source>
</evidence>
<dbReference type="InterPro" id="IPR014729">
    <property type="entry name" value="Rossmann-like_a/b/a_fold"/>
</dbReference>
<dbReference type="Gene3D" id="3.40.50.620">
    <property type="entry name" value="HUPs"/>
    <property type="match status" value="1"/>
</dbReference>
<feature type="domain" description="UspA" evidence="2">
    <location>
        <begin position="3"/>
        <end position="55"/>
    </location>
</feature>
<protein>
    <submittedName>
        <fullName evidence="3">Universal stress protein</fullName>
    </submittedName>
</protein>
<dbReference type="RefSeq" id="WP_120766043.1">
    <property type="nucleotide sequence ID" value="NZ_CP033169.1"/>
</dbReference>
<dbReference type="PRINTS" id="PR01438">
    <property type="entry name" value="UNVRSLSTRESS"/>
</dbReference>
<accession>A0A3G2R3B7</accession>
<dbReference type="InterPro" id="IPR006016">
    <property type="entry name" value="UspA"/>
</dbReference>
<dbReference type="CDD" id="cd00293">
    <property type="entry name" value="USP-like"/>
    <property type="match status" value="1"/>
</dbReference>
<evidence type="ECO:0000256" key="1">
    <source>
        <dbReference type="ARBA" id="ARBA00008791"/>
    </source>
</evidence>
<dbReference type="EMBL" id="CP033169">
    <property type="protein sequence ID" value="AYO29618.1"/>
    <property type="molecule type" value="Genomic_DNA"/>
</dbReference>
<dbReference type="Proteomes" id="UP000280960">
    <property type="component" value="Chromosome"/>
</dbReference>
<dbReference type="InterPro" id="IPR051688">
    <property type="entry name" value="USP_A"/>
</dbReference>
<dbReference type="Pfam" id="PF00582">
    <property type="entry name" value="Usp"/>
    <property type="match status" value="1"/>
</dbReference>
<dbReference type="SUPFAM" id="SSF52402">
    <property type="entry name" value="Adenine nucleotide alpha hydrolases-like"/>
    <property type="match status" value="1"/>
</dbReference>
<gene>
    <name evidence="3" type="ORF">D2962_02470</name>
</gene>
<name>A0A3G2R3B7_9FIRM</name>
<dbReference type="PANTHER" id="PTHR43010:SF1">
    <property type="entry name" value="USPA DOMAIN-CONTAINING PROTEIN"/>
    <property type="match status" value="1"/>
</dbReference>
<evidence type="ECO:0000313" key="3">
    <source>
        <dbReference type="EMBL" id="AYO29618.1"/>
    </source>
</evidence>
<sequence length="57" mass="6187">MPGHPAEILIHIAEEGYYDLIVVADKGMGGVKRFLMGSISEAVARYAKCPVLIIKSK</sequence>
<keyword evidence="4" id="KW-1185">Reference proteome</keyword>
<dbReference type="InterPro" id="IPR006015">
    <property type="entry name" value="Universal_stress_UspA"/>
</dbReference>
<dbReference type="PANTHER" id="PTHR43010">
    <property type="entry name" value="UNIVERSAL STRESS PROTEIN SLR1230"/>
    <property type="match status" value="1"/>
</dbReference>
<organism evidence="3 4">
    <name type="scientific">Biomaibacter acetigenes</name>
    <dbReference type="NCBI Taxonomy" id="2316383"/>
    <lineage>
        <taxon>Bacteria</taxon>
        <taxon>Bacillati</taxon>
        <taxon>Bacillota</taxon>
        <taxon>Clostridia</taxon>
        <taxon>Thermosediminibacterales</taxon>
        <taxon>Tepidanaerobacteraceae</taxon>
        <taxon>Biomaibacter</taxon>
    </lineage>
</organism>
<reference evidence="3 4" key="1">
    <citation type="submission" date="2018-10" db="EMBL/GenBank/DDBJ databases">
        <authorList>
            <person name="Zhang X."/>
        </authorList>
    </citation>
    <scope>NUCLEOTIDE SEQUENCE [LARGE SCALE GENOMIC DNA]</scope>
    <source>
        <strain evidence="3 4">SK-G1</strain>
    </source>
</reference>